<accession>A0A917DSX7</accession>
<name>A0A917DSX7_9SPHN</name>
<dbReference type="EMBL" id="BMIP01000003">
    <property type="protein sequence ID" value="GGD67170.1"/>
    <property type="molecule type" value="Genomic_DNA"/>
</dbReference>
<feature type="chain" id="PRO_5037940783" description="UrcA family protein" evidence="1">
    <location>
        <begin position="37"/>
        <end position="129"/>
    </location>
</feature>
<evidence type="ECO:0008006" key="4">
    <source>
        <dbReference type="Google" id="ProtNLM"/>
    </source>
</evidence>
<dbReference type="InterPro" id="IPR030972">
    <property type="entry name" value="UrcA_uranyl"/>
</dbReference>
<evidence type="ECO:0000256" key="1">
    <source>
        <dbReference type="SAM" id="SignalP"/>
    </source>
</evidence>
<reference evidence="2" key="1">
    <citation type="journal article" date="2014" name="Int. J. Syst. Evol. Microbiol.">
        <title>Complete genome sequence of Corynebacterium casei LMG S-19264T (=DSM 44701T), isolated from a smear-ripened cheese.</title>
        <authorList>
            <consortium name="US DOE Joint Genome Institute (JGI-PGF)"/>
            <person name="Walter F."/>
            <person name="Albersmeier A."/>
            <person name="Kalinowski J."/>
            <person name="Ruckert C."/>
        </authorList>
    </citation>
    <scope>NUCLEOTIDE SEQUENCE</scope>
    <source>
        <strain evidence="2">CGMCC 1.15360</strain>
    </source>
</reference>
<reference evidence="2" key="2">
    <citation type="submission" date="2020-09" db="EMBL/GenBank/DDBJ databases">
        <authorList>
            <person name="Sun Q."/>
            <person name="Zhou Y."/>
        </authorList>
    </citation>
    <scope>NUCLEOTIDE SEQUENCE</scope>
    <source>
        <strain evidence="2">CGMCC 1.15360</strain>
    </source>
</reference>
<evidence type="ECO:0000313" key="3">
    <source>
        <dbReference type="Proteomes" id="UP000612349"/>
    </source>
</evidence>
<protein>
    <recommendedName>
        <fullName evidence="4">UrcA family protein</fullName>
    </recommendedName>
</protein>
<dbReference type="NCBIfam" id="TIGR04433">
    <property type="entry name" value="UrcA_uranyl"/>
    <property type="match status" value="1"/>
</dbReference>
<keyword evidence="3" id="KW-1185">Reference proteome</keyword>
<dbReference type="AlphaFoldDB" id="A0A917DSX7"/>
<feature type="signal peptide" evidence="1">
    <location>
        <begin position="1"/>
        <end position="36"/>
    </location>
</feature>
<keyword evidence="1" id="KW-0732">Signal</keyword>
<comment type="caution">
    <text evidence="2">The sequence shown here is derived from an EMBL/GenBank/DDBJ whole genome shotgun (WGS) entry which is preliminary data.</text>
</comment>
<gene>
    <name evidence="2" type="ORF">GCM10010990_15840</name>
</gene>
<dbReference type="Proteomes" id="UP000612349">
    <property type="component" value="Unassembled WGS sequence"/>
</dbReference>
<sequence length="129" mass="13730">MYDLPPKSGLDNTQEKTMKKGLMVTAACTMASSAFAATPETTATDPFVQQNVVLHLDGLDLATVDGQKRLAIRMDNAARAVCGEGLDKVHLAAARQARECEVAVKADIRDQIEQRMAANGGSARLASAR</sequence>
<organism evidence="2 3">
    <name type="scientific">Croceicoccus mobilis</name>
    <dbReference type="NCBI Taxonomy" id="1703339"/>
    <lineage>
        <taxon>Bacteria</taxon>
        <taxon>Pseudomonadati</taxon>
        <taxon>Pseudomonadota</taxon>
        <taxon>Alphaproteobacteria</taxon>
        <taxon>Sphingomonadales</taxon>
        <taxon>Erythrobacteraceae</taxon>
        <taxon>Croceicoccus</taxon>
    </lineage>
</organism>
<evidence type="ECO:0000313" key="2">
    <source>
        <dbReference type="EMBL" id="GGD67170.1"/>
    </source>
</evidence>
<proteinExistence type="predicted"/>